<evidence type="ECO:0000256" key="2">
    <source>
        <dbReference type="ARBA" id="ARBA00010107"/>
    </source>
</evidence>
<evidence type="ECO:0000256" key="8">
    <source>
        <dbReference type="ARBA" id="ARBA00022990"/>
    </source>
</evidence>
<keyword evidence="4" id="KW-0808">Transferase</keyword>
<keyword evidence="12" id="KW-0012">Acyltransferase</keyword>
<dbReference type="InterPro" id="IPR036388">
    <property type="entry name" value="WH-like_DNA-bd_sf"/>
</dbReference>
<keyword evidence="10" id="KW-0804">Transcription</keyword>
<organism evidence="16 17">
    <name type="scientific">Paxillus rubicundulus Ve08.2h10</name>
    <dbReference type="NCBI Taxonomy" id="930991"/>
    <lineage>
        <taxon>Eukaryota</taxon>
        <taxon>Fungi</taxon>
        <taxon>Dikarya</taxon>
        <taxon>Basidiomycota</taxon>
        <taxon>Agaricomycotina</taxon>
        <taxon>Agaricomycetes</taxon>
        <taxon>Agaricomycetidae</taxon>
        <taxon>Boletales</taxon>
        <taxon>Paxilineae</taxon>
        <taxon>Paxillaceae</taxon>
        <taxon>Paxillus</taxon>
    </lineage>
</organism>
<dbReference type="InterPro" id="IPR050603">
    <property type="entry name" value="MYST_HAT"/>
</dbReference>
<feature type="domain" description="MYST-type HAT" evidence="15">
    <location>
        <begin position="132"/>
        <end position="534"/>
    </location>
</feature>
<evidence type="ECO:0000256" key="9">
    <source>
        <dbReference type="ARBA" id="ARBA00023015"/>
    </source>
</evidence>
<dbReference type="Pfam" id="PF17772">
    <property type="entry name" value="zf-MYST"/>
    <property type="match status" value="1"/>
</dbReference>
<dbReference type="FunFam" id="3.40.630.30:FF:000156">
    <property type="entry name" value="Histone acetyltransferase"/>
    <property type="match status" value="1"/>
</dbReference>
<dbReference type="HOGENOM" id="CLU_011815_7_1_1"/>
<feature type="active site" description="Proton donor/acceptor" evidence="13">
    <location>
        <position position="356"/>
    </location>
</feature>
<keyword evidence="7" id="KW-0862">Zinc</keyword>
<keyword evidence="5" id="KW-0479">Metal-binding</keyword>
<dbReference type="GO" id="GO:0006355">
    <property type="term" value="P:regulation of DNA-templated transcription"/>
    <property type="evidence" value="ECO:0007669"/>
    <property type="project" value="InterPro"/>
</dbReference>
<keyword evidence="17" id="KW-1185">Reference proteome</keyword>
<dbReference type="GO" id="GO:0046972">
    <property type="term" value="F:histone H4K16 acetyltransferase activity"/>
    <property type="evidence" value="ECO:0007669"/>
    <property type="project" value="TreeGrafter"/>
</dbReference>
<dbReference type="InterPro" id="IPR025995">
    <property type="entry name" value="Tudor-knot"/>
</dbReference>
<keyword evidence="11" id="KW-0539">Nucleus</keyword>
<evidence type="ECO:0000256" key="7">
    <source>
        <dbReference type="ARBA" id="ARBA00022833"/>
    </source>
</evidence>
<keyword evidence="6" id="KW-0863">Zinc-finger</keyword>
<evidence type="ECO:0000313" key="16">
    <source>
        <dbReference type="EMBL" id="KIK78888.1"/>
    </source>
</evidence>
<dbReference type="Gene3D" id="3.40.630.30">
    <property type="match status" value="1"/>
</dbReference>
<evidence type="ECO:0000256" key="14">
    <source>
        <dbReference type="SAM" id="MobiDB-lite"/>
    </source>
</evidence>
<dbReference type="GO" id="GO:0035267">
    <property type="term" value="C:NuA4 histone acetyltransferase complex"/>
    <property type="evidence" value="ECO:0007669"/>
    <property type="project" value="TreeGrafter"/>
</dbReference>
<dbReference type="SUPFAM" id="SSF55729">
    <property type="entry name" value="Acyl-CoA N-acyltransferases (Nat)"/>
    <property type="match status" value="1"/>
</dbReference>
<proteinExistence type="inferred from homology"/>
<dbReference type="EC" id="2.3.1.48" evidence="3"/>
<evidence type="ECO:0000256" key="4">
    <source>
        <dbReference type="ARBA" id="ARBA00022679"/>
    </source>
</evidence>
<dbReference type="EMBL" id="KN826441">
    <property type="protein sequence ID" value="KIK78888.1"/>
    <property type="molecule type" value="Genomic_DNA"/>
</dbReference>
<dbReference type="InterPro" id="IPR040706">
    <property type="entry name" value="Zf-MYST"/>
</dbReference>
<evidence type="ECO:0000256" key="3">
    <source>
        <dbReference type="ARBA" id="ARBA00013184"/>
    </source>
</evidence>
<feature type="region of interest" description="Disordered" evidence="14">
    <location>
        <begin position="417"/>
        <end position="437"/>
    </location>
</feature>
<evidence type="ECO:0000256" key="11">
    <source>
        <dbReference type="ARBA" id="ARBA00023242"/>
    </source>
</evidence>
<comment type="subcellular location">
    <subcellularLocation>
        <location evidence="1">Nucleus</location>
    </subcellularLocation>
</comment>
<dbReference type="GO" id="GO:0008270">
    <property type="term" value="F:zinc ion binding"/>
    <property type="evidence" value="ECO:0007669"/>
    <property type="project" value="UniProtKB-KW"/>
</dbReference>
<sequence>MTESPSSSVRSRKLGKEAFLVRKNSIDQLVQVLQYRGDGRAYVHYMGSDKRLDEWILESELRSVELDSDTLPSEVTNGKRKREDSISQVGSPVISARASSLEKTPLRDAQSPASRDLITEEEFDIQHHKQITAQRNFDKVNFGQWQIKTWYFSPYPLTESEVEEGNAMQGEPSISTAKIPGVNRTTVRSHGRTSDLLAGGLTRSHLTGENSTLWVCERCFKYTAGGSTWELHAKKCNARHPPGRKVYQRGAHTIWEVDGAKEKLYCQNLSLFGKLFIDVKTLFFDCDNFLFYILTDADSQRDHVLGFFSKEKISYDDYNLACIIVLPPYQRKGYGMLMIEFSYELSRRAGKVGTPERPLSDLGLRSYLTYWVATLVRFLRRLLSVLPPDYLQVTADQWAPDMSQLQWREDNMVRRKRPKGWDGEVPEISSAGQTPNPFDDGLSTLRKIETAPNQDGSATSHVVVQCTLAEIARATNLRIEDAAFALNECGLLVHVQTDSAGTRERIGITREMVEAVAKERRVKEMCMSLAHVLL</sequence>
<dbReference type="InParanoid" id="A0A0D0CTZ1"/>
<dbReference type="OrthoDB" id="787137at2759"/>
<dbReference type="InterPro" id="IPR016181">
    <property type="entry name" value="Acyl_CoA_acyltransferase"/>
</dbReference>
<evidence type="ECO:0000256" key="10">
    <source>
        <dbReference type="ARBA" id="ARBA00023163"/>
    </source>
</evidence>
<evidence type="ECO:0000313" key="17">
    <source>
        <dbReference type="Proteomes" id="UP000054538"/>
    </source>
</evidence>
<evidence type="ECO:0000256" key="12">
    <source>
        <dbReference type="ARBA" id="ARBA00023315"/>
    </source>
</evidence>
<comment type="similarity">
    <text evidence="2">Belongs to the MYST (SAS/MOZ) family.</text>
</comment>
<evidence type="ECO:0000256" key="5">
    <source>
        <dbReference type="ARBA" id="ARBA00022723"/>
    </source>
</evidence>
<dbReference type="PANTHER" id="PTHR10615">
    <property type="entry name" value="HISTONE ACETYLTRANSFERASE"/>
    <property type="match status" value="1"/>
</dbReference>
<gene>
    <name evidence="16" type="ORF">PAXRUDRAFT_834372</name>
</gene>
<dbReference type="PROSITE" id="PS51726">
    <property type="entry name" value="MYST_HAT"/>
    <property type="match status" value="1"/>
</dbReference>
<dbReference type="AlphaFoldDB" id="A0A0D0CTZ1"/>
<dbReference type="Pfam" id="PF01853">
    <property type="entry name" value="MOZ_SAS"/>
    <property type="match status" value="1"/>
</dbReference>
<dbReference type="Gene3D" id="1.10.10.10">
    <property type="entry name" value="Winged helix-like DNA-binding domain superfamily/Winged helix DNA-binding domain"/>
    <property type="match status" value="1"/>
</dbReference>
<dbReference type="Gene3D" id="3.30.60.60">
    <property type="entry name" value="N-acetyl transferase-like"/>
    <property type="match status" value="1"/>
</dbReference>
<dbReference type="Proteomes" id="UP000054538">
    <property type="component" value="Unassembled WGS sequence"/>
</dbReference>
<dbReference type="STRING" id="930991.A0A0D0CTZ1"/>
<name>A0A0D0CTZ1_9AGAM</name>
<evidence type="ECO:0000256" key="13">
    <source>
        <dbReference type="PIRSR" id="PIRSR602717-51"/>
    </source>
</evidence>
<keyword evidence="9" id="KW-0805">Transcription regulation</keyword>
<protein>
    <recommendedName>
        <fullName evidence="3">histone acetyltransferase</fullName>
        <ecNumber evidence="3">2.3.1.48</ecNumber>
    </recommendedName>
</protein>
<evidence type="ECO:0000256" key="1">
    <source>
        <dbReference type="ARBA" id="ARBA00004123"/>
    </source>
</evidence>
<dbReference type="SUPFAM" id="SSF54160">
    <property type="entry name" value="Chromo domain-like"/>
    <property type="match status" value="1"/>
</dbReference>
<dbReference type="Pfam" id="PF11717">
    <property type="entry name" value="Tudor-knot"/>
    <property type="match status" value="1"/>
</dbReference>
<reference evidence="17" key="2">
    <citation type="submission" date="2015-01" db="EMBL/GenBank/DDBJ databases">
        <title>Evolutionary Origins and Diversification of the Mycorrhizal Mutualists.</title>
        <authorList>
            <consortium name="DOE Joint Genome Institute"/>
            <consortium name="Mycorrhizal Genomics Consortium"/>
            <person name="Kohler A."/>
            <person name="Kuo A."/>
            <person name="Nagy L.G."/>
            <person name="Floudas D."/>
            <person name="Copeland A."/>
            <person name="Barry K.W."/>
            <person name="Cichocki N."/>
            <person name="Veneault-Fourrey C."/>
            <person name="LaButti K."/>
            <person name="Lindquist E.A."/>
            <person name="Lipzen A."/>
            <person name="Lundell T."/>
            <person name="Morin E."/>
            <person name="Murat C."/>
            <person name="Riley R."/>
            <person name="Ohm R."/>
            <person name="Sun H."/>
            <person name="Tunlid A."/>
            <person name="Henrissat B."/>
            <person name="Grigoriev I.V."/>
            <person name="Hibbett D.S."/>
            <person name="Martin F."/>
        </authorList>
    </citation>
    <scope>NUCLEOTIDE SEQUENCE [LARGE SCALE GENOMIC DNA]</scope>
    <source>
        <strain evidence="17">Ve08.2h10</strain>
    </source>
</reference>
<dbReference type="PANTHER" id="PTHR10615:SF219">
    <property type="entry name" value="HISTONE ACETYLTRANSFERASE KAT5"/>
    <property type="match status" value="1"/>
</dbReference>
<reference evidence="16 17" key="1">
    <citation type="submission" date="2014-04" db="EMBL/GenBank/DDBJ databases">
        <authorList>
            <consortium name="DOE Joint Genome Institute"/>
            <person name="Kuo A."/>
            <person name="Kohler A."/>
            <person name="Jargeat P."/>
            <person name="Nagy L.G."/>
            <person name="Floudas D."/>
            <person name="Copeland A."/>
            <person name="Barry K.W."/>
            <person name="Cichocki N."/>
            <person name="Veneault-Fourrey C."/>
            <person name="LaButti K."/>
            <person name="Lindquist E.A."/>
            <person name="Lipzen A."/>
            <person name="Lundell T."/>
            <person name="Morin E."/>
            <person name="Murat C."/>
            <person name="Sun H."/>
            <person name="Tunlid A."/>
            <person name="Henrissat B."/>
            <person name="Grigoriev I.V."/>
            <person name="Hibbett D.S."/>
            <person name="Martin F."/>
            <person name="Nordberg H.P."/>
            <person name="Cantor M.N."/>
            <person name="Hua S.X."/>
        </authorList>
    </citation>
    <scope>NUCLEOTIDE SEQUENCE [LARGE SCALE GENOMIC DNA]</scope>
    <source>
        <strain evidence="16 17">Ve08.2h10</strain>
    </source>
</reference>
<evidence type="ECO:0000259" key="15">
    <source>
        <dbReference type="PROSITE" id="PS51726"/>
    </source>
</evidence>
<keyword evidence="8" id="KW-0007">Acetylation</keyword>
<dbReference type="CDD" id="cd04301">
    <property type="entry name" value="NAT_SF"/>
    <property type="match status" value="1"/>
</dbReference>
<dbReference type="InterPro" id="IPR016197">
    <property type="entry name" value="Chromo-like_dom_sf"/>
</dbReference>
<dbReference type="InterPro" id="IPR002717">
    <property type="entry name" value="HAT_MYST-type"/>
</dbReference>
<dbReference type="GO" id="GO:0005634">
    <property type="term" value="C:nucleus"/>
    <property type="evidence" value="ECO:0007669"/>
    <property type="project" value="UniProtKB-SubCell"/>
</dbReference>
<dbReference type="Gene3D" id="2.30.30.140">
    <property type="match status" value="1"/>
</dbReference>
<feature type="region of interest" description="Disordered" evidence="14">
    <location>
        <begin position="67"/>
        <end position="114"/>
    </location>
</feature>
<accession>A0A0D0CTZ1</accession>
<evidence type="ECO:0000256" key="6">
    <source>
        <dbReference type="ARBA" id="ARBA00022771"/>
    </source>
</evidence>